<name>W9DPX5_METTI</name>
<accession>W9DPX5</accession>
<reference evidence="1 2" key="1">
    <citation type="submission" date="2013-08" db="EMBL/GenBank/DDBJ databases">
        <authorList>
            <consortium name="DOE Joint Genome Institute"/>
            <person name="Eisen J."/>
            <person name="Huntemann M."/>
            <person name="Han J."/>
            <person name="Chen A."/>
            <person name="Kyrpides N."/>
            <person name="Mavromatis K."/>
            <person name="Markowitz V."/>
            <person name="Palaniappan K."/>
            <person name="Ivanova N."/>
            <person name="Schaumberg A."/>
            <person name="Pati A."/>
            <person name="Liolios K."/>
            <person name="Nordberg H.P."/>
            <person name="Cantor M.N."/>
            <person name="Hua S.X."/>
            <person name="Woyke T."/>
        </authorList>
    </citation>
    <scope>NUCLEOTIDE SEQUENCE [LARGE SCALE GENOMIC DNA]</scope>
    <source>
        <strain evidence="1 2">DSM 2278</strain>
    </source>
</reference>
<dbReference type="Proteomes" id="UP000019483">
    <property type="component" value="Unassembled WGS sequence"/>
</dbReference>
<dbReference type="CDD" id="cd22231">
    <property type="entry name" value="RHH_NikR_HicB-like"/>
    <property type="match status" value="1"/>
</dbReference>
<protein>
    <submittedName>
        <fullName evidence="1">Uncharacterized protein</fullName>
    </submittedName>
</protein>
<dbReference type="AlphaFoldDB" id="W9DPX5"/>
<dbReference type="EMBL" id="AZAJ01000001">
    <property type="protein sequence ID" value="ETA68459.1"/>
    <property type="molecule type" value="Genomic_DNA"/>
</dbReference>
<proteinExistence type="predicted"/>
<dbReference type="RefSeq" id="WP_023845594.1">
    <property type="nucleotide sequence ID" value="NZ_AZAJ01000001.1"/>
</dbReference>
<evidence type="ECO:0000313" key="1">
    <source>
        <dbReference type="EMBL" id="ETA68459.1"/>
    </source>
</evidence>
<keyword evidence="2" id="KW-1185">Reference proteome</keyword>
<organism evidence="1 2">
    <name type="scientific">Methanolobus tindarius DSM 2278</name>
    <dbReference type="NCBI Taxonomy" id="1090322"/>
    <lineage>
        <taxon>Archaea</taxon>
        <taxon>Methanobacteriati</taxon>
        <taxon>Methanobacteriota</taxon>
        <taxon>Stenosarchaea group</taxon>
        <taxon>Methanomicrobia</taxon>
        <taxon>Methanosarcinales</taxon>
        <taxon>Methanosarcinaceae</taxon>
        <taxon>Methanolobus</taxon>
    </lineage>
</organism>
<comment type="caution">
    <text evidence="1">The sequence shown here is derived from an EMBL/GenBank/DDBJ whole genome shotgun (WGS) entry which is preliminary data.</text>
</comment>
<dbReference type="STRING" id="1090322.MettiDRAFT_1930"/>
<evidence type="ECO:0000313" key="2">
    <source>
        <dbReference type="Proteomes" id="UP000019483"/>
    </source>
</evidence>
<gene>
    <name evidence="1" type="ORF">MettiDRAFT_1930</name>
</gene>
<sequence>MSIETTTYSKVSIPNHMRDEIERIIENDKRLGFVSIQEFVKEAIRRSIIQYGGISDQNPDELDE</sequence>